<feature type="region of interest" description="Disordered" evidence="9">
    <location>
        <begin position="1246"/>
        <end position="1312"/>
    </location>
</feature>
<name>A0A4E0RI31_FASHE</name>
<sequence length="1553" mass="170944">MRVHEHFERETELTHYIQFALTRFTTDDQPSRVDCVIQLELAIVPTSLGRHDQPTFVEVPIRIRDVNDHAPKFDQHASGLWLEVDEDNQNPSSSEQLTGQRAGSGTADLTSGHRRRELAVLPLAKDADYGFNGSVTYSLGGPDANKFELVEELTSHSNGDLLPSSLLSMSAVDLPKRVIRLRLFARQLLDHETKTQHRLTLIARDQCLSKEMQRVTELPITLNVREVNEYAPVFQLHLDTTTKSGLTHIHPAVRLDYLPLERNGAVSDTDHTASSTQAVVLEVPEDMPVGSRIYQIVATDADTAPGATEGTHSVTGAESRRAMTEGIHYSLANNVDLKARRFIRVNAADGWITLLHPLDYELGPRTFELPVLATDSGRPSHTGTLTVHIRVLDVNDEAPSIEIRGLGPTAADSFHPGVGMDPTLTGPILHRVQTLTVRENAPPGTFVAKISTSDPDRGSAGEVSCQLGDPVNDLAHQRTVSGINANPLAQHHTDFMLQAGPPNAMASHSVAAASLHHSEYHSESEHPGRRDADYVLLTRTSLDRETRAWYILSLICHDHGDQQSSPFYPTDSTISKSARHGKRGRRLTSTRLIKVLVLDENDNGPKFARGHWNAQVPEHSSPDTNIVQLKATDNDAPGAGSRTLYRLADPTEWNVDNNTDNEMNLIHEYFMMDNNHGWLRTGTRPLDREIRDKYSIPVVAYDAEFPNRTTLAWVHLQVTDINDNVPQLTGNHTFSIDEEESGLTSHIPTHAISPSNSVDEKTGRLGGRPIFVGHLEGHDLDSGENGQISFALARQELDKNSEGTTQLNWFLRPDGTLFVHSSSSAPLDRELQAVHHVPVIVRDHGSPKPLSSTATITVLILDRNDNAPRFERPPSDRERAFSTKDEGQHNLPKLPIDHVELAESTSPGTLIYTALAHDPDQAENGLVVYSLEPYQGFWQLVHSKPLPINQTSGRENRTTESSEKPKSAEEIHPHFIINPTTGEIRLNQPLSAQDSSLPRRLVIFAQDQGVPARRSYAFLYIDLVSATGKKISGNVSDASQMHPSGSSISGGSIFHTRFVDSSNPQMSAADNGIMNSQQSFHKTNLENSARQKMTLISNTNEASLSDRADGIRSSTSVGGLRQVLSWNSELITGLGIGLVVLILICLLLLITYAVHGTKLLQRQPDSHRGQMGRSNLDKQERRNGNNGIWMTCATGPNGMSPNPGEDILNGTVTHLSQTVRNVWNQRSGKGKLRVMLCCFDRQSNLRSTADDDDDDDDDGGGGGSDWGAIEEPRTARVYLSRSSPRMGTSFCPDNCSISPRDDTESSSISRNVPRYDPLPALVSFMNSPNDRWYTHAKANQRSPSAQAYLCGSPRLAEHGGQTGSLMYEGLASESHNPIGSNYSNVTNPEDESRDTYYTIRPELMCRPLGGSNQPSITLRSNGASDNNNNLQAMISSTKLQRVTFSNDTRRMGLSSPRTEHHPSYMGQERDDKASSEKTTLSAVTSSSCPLEQHHPQATISLPPTSSVVFNPVGMHDKQETDQFDSLTEMAVSRNTTLLQCSTTPKPINDSSFV</sequence>
<dbReference type="InterPro" id="IPR020894">
    <property type="entry name" value="Cadherin_CS"/>
</dbReference>
<comment type="subcellular location">
    <subcellularLocation>
        <location evidence="1">Membrane</location>
        <topology evidence="1">Single-pass membrane protein</topology>
    </subcellularLocation>
</comment>
<evidence type="ECO:0000313" key="12">
    <source>
        <dbReference type="EMBL" id="THD27015.1"/>
    </source>
</evidence>
<evidence type="ECO:0000256" key="7">
    <source>
        <dbReference type="ARBA" id="ARBA00023180"/>
    </source>
</evidence>
<dbReference type="InterPro" id="IPR002126">
    <property type="entry name" value="Cadherin-like_dom"/>
</dbReference>
<feature type="domain" description="Cadherin" evidence="11">
    <location>
        <begin position="608"/>
        <end position="728"/>
    </location>
</feature>
<dbReference type="GO" id="GO:0005886">
    <property type="term" value="C:plasma membrane"/>
    <property type="evidence" value="ECO:0007669"/>
    <property type="project" value="InterPro"/>
</dbReference>
<keyword evidence="7" id="KW-0325">Glycoprotein</keyword>
<feature type="transmembrane region" description="Helical" evidence="10">
    <location>
        <begin position="1130"/>
        <end position="1154"/>
    </location>
</feature>
<comment type="caution">
    <text evidence="12">The sequence shown here is derived from an EMBL/GenBank/DDBJ whole genome shotgun (WGS) entry which is preliminary data.</text>
</comment>
<dbReference type="Proteomes" id="UP000230066">
    <property type="component" value="Unassembled WGS sequence"/>
</dbReference>
<dbReference type="EMBL" id="JXXN02000553">
    <property type="protein sequence ID" value="THD27015.1"/>
    <property type="molecule type" value="Genomic_DNA"/>
</dbReference>
<feature type="compositionally biased region" description="Basic and acidic residues" evidence="9">
    <location>
        <begin position="1457"/>
        <end position="1475"/>
    </location>
</feature>
<feature type="region of interest" description="Disordered" evidence="9">
    <location>
        <begin position="1163"/>
        <end position="1186"/>
    </location>
</feature>
<dbReference type="SUPFAM" id="SSF49313">
    <property type="entry name" value="Cadherin-like"/>
    <property type="match status" value="6"/>
</dbReference>
<feature type="region of interest" description="Disordered" evidence="9">
    <location>
        <begin position="1449"/>
        <end position="1503"/>
    </location>
</feature>
<feature type="region of interest" description="Disordered" evidence="9">
    <location>
        <begin position="866"/>
        <end position="891"/>
    </location>
</feature>
<feature type="compositionally biased region" description="Polar residues" evidence="9">
    <location>
        <begin position="1476"/>
        <end position="1503"/>
    </location>
</feature>
<feature type="compositionally biased region" description="Polar residues" evidence="9">
    <location>
        <begin position="89"/>
        <end position="109"/>
    </location>
</feature>
<dbReference type="InterPro" id="IPR015919">
    <property type="entry name" value="Cadherin-like_sf"/>
</dbReference>
<keyword evidence="13" id="KW-1185">Reference proteome</keyword>
<dbReference type="GO" id="GO:0005509">
    <property type="term" value="F:calcium ion binding"/>
    <property type="evidence" value="ECO:0007669"/>
    <property type="project" value="UniProtKB-UniRule"/>
</dbReference>
<feature type="domain" description="Cadherin" evidence="11">
    <location>
        <begin position="275"/>
        <end position="401"/>
    </location>
</feature>
<evidence type="ECO:0000256" key="2">
    <source>
        <dbReference type="ARBA" id="ARBA00022692"/>
    </source>
</evidence>
<dbReference type="GO" id="GO:0007156">
    <property type="term" value="P:homophilic cell adhesion via plasma membrane adhesion molecules"/>
    <property type="evidence" value="ECO:0007669"/>
    <property type="project" value="InterPro"/>
</dbReference>
<feature type="domain" description="Cadherin" evidence="11">
    <location>
        <begin position="124"/>
        <end position="234"/>
    </location>
</feature>
<feature type="compositionally biased region" description="Basic and acidic residues" evidence="9">
    <location>
        <begin position="866"/>
        <end position="888"/>
    </location>
</feature>
<organism evidence="12 13">
    <name type="scientific">Fasciola hepatica</name>
    <name type="common">Liver fluke</name>
    <dbReference type="NCBI Taxonomy" id="6192"/>
    <lineage>
        <taxon>Eukaryota</taxon>
        <taxon>Metazoa</taxon>
        <taxon>Spiralia</taxon>
        <taxon>Lophotrochozoa</taxon>
        <taxon>Platyhelminthes</taxon>
        <taxon>Trematoda</taxon>
        <taxon>Digenea</taxon>
        <taxon>Plagiorchiida</taxon>
        <taxon>Echinostomata</taxon>
        <taxon>Echinostomatoidea</taxon>
        <taxon>Fasciolidae</taxon>
        <taxon>Fasciola</taxon>
    </lineage>
</organism>
<evidence type="ECO:0000259" key="11">
    <source>
        <dbReference type="PROSITE" id="PS50268"/>
    </source>
</evidence>
<dbReference type="SMART" id="SM00112">
    <property type="entry name" value="CA"/>
    <property type="match status" value="6"/>
</dbReference>
<proteinExistence type="predicted"/>
<feature type="compositionally biased region" description="Acidic residues" evidence="9">
    <location>
        <begin position="1250"/>
        <end position="1259"/>
    </location>
</feature>
<accession>A0A4E0RI31</accession>
<keyword evidence="2 10" id="KW-0812">Transmembrane</keyword>
<feature type="domain" description="Cadherin" evidence="11">
    <location>
        <begin position="429"/>
        <end position="607"/>
    </location>
</feature>
<feature type="compositionally biased region" description="Basic and acidic residues" evidence="9">
    <location>
        <begin position="954"/>
        <end position="969"/>
    </location>
</feature>
<keyword evidence="5 10" id="KW-1133">Transmembrane helix</keyword>
<dbReference type="Pfam" id="PF00028">
    <property type="entry name" value="Cadherin"/>
    <property type="match status" value="2"/>
</dbReference>
<dbReference type="CDD" id="cd11304">
    <property type="entry name" value="Cadherin_repeat"/>
    <property type="match status" value="6"/>
</dbReference>
<dbReference type="PANTHER" id="PTHR24028">
    <property type="entry name" value="CADHERIN-87A"/>
    <property type="match status" value="1"/>
</dbReference>
<keyword evidence="6 10" id="KW-0472">Membrane</keyword>
<keyword evidence="3" id="KW-0677">Repeat</keyword>
<feature type="region of interest" description="Disordered" evidence="9">
    <location>
        <begin position="86"/>
        <end position="111"/>
    </location>
</feature>
<dbReference type="InterPro" id="IPR050174">
    <property type="entry name" value="Protocadherin/Cadherin-CA"/>
</dbReference>
<evidence type="ECO:0000256" key="10">
    <source>
        <dbReference type="SAM" id="Phobius"/>
    </source>
</evidence>
<evidence type="ECO:0000256" key="6">
    <source>
        <dbReference type="ARBA" id="ARBA00023136"/>
    </source>
</evidence>
<evidence type="ECO:0000256" key="4">
    <source>
        <dbReference type="ARBA" id="ARBA00022837"/>
    </source>
</evidence>
<evidence type="ECO:0000256" key="8">
    <source>
        <dbReference type="PROSITE-ProRule" id="PRU00043"/>
    </source>
</evidence>
<evidence type="ECO:0000256" key="1">
    <source>
        <dbReference type="ARBA" id="ARBA00004167"/>
    </source>
</evidence>
<evidence type="ECO:0000256" key="5">
    <source>
        <dbReference type="ARBA" id="ARBA00022989"/>
    </source>
</evidence>
<gene>
    <name evidence="12" type="ORF">D915_002151</name>
</gene>
<evidence type="ECO:0000256" key="3">
    <source>
        <dbReference type="ARBA" id="ARBA00022737"/>
    </source>
</evidence>
<dbReference type="PANTHER" id="PTHR24028:SF146">
    <property type="entry name" value="CADHERIN 96CB, ISOFORM D-RELATED"/>
    <property type="match status" value="1"/>
</dbReference>
<dbReference type="PRINTS" id="PR00205">
    <property type="entry name" value="CADHERIN"/>
</dbReference>
<evidence type="ECO:0000256" key="9">
    <source>
        <dbReference type="SAM" id="MobiDB-lite"/>
    </source>
</evidence>
<dbReference type="PROSITE" id="PS00232">
    <property type="entry name" value="CADHERIN_1"/>
    <property type="match status" value="4"/>
</dbReference>
<feature type="domain" description="Cadherin" evidence="11">
    <location>
        <begin position="893"/>
        <end position="1045"/>
    </location>
</feature>
<keyword evidence="4 8" id="KW-0106">Calcium</keyword>
<reference evidence="12" key="1">
    <citation type="submission" date="2019-03" db="EMBL/GenBank/DDBJ databases">
        <title>Improved annotation for the trematode Fasciola hepatica.</title>
        <authorList>
            <person name="Choi Y.-J."/>
            <person name="Martin J."/>
            <person name="Mitreva M."/>
        </authorList>
    </citation>
    <scope>NUCLEOTIDE SEQUENCE [LARGE SCALE GENOMIC DNA]</scope>
</reference>
<evidence type="ECO:0000313" key="13">
    <source>
        <dbReference type="Proteomes" id="UP000230066"/>
    </source>
</evidence>
<dbReference type="PROSITE" id="PS50268">
    <property type="entry name" value="CADHERIN_2"/>
    <property type="match status" value="6"/>
</dbReference>
<feature type="region of interest" description="Disordered" evidence="9">
    <location>
        <begin position="947"/>
        <end position="969"/>
    </location>
</feature>
<feature type="domain" description="Cadherin" evidence="11">
    <location>
        <begin position="767"/>
        <end position="870"/>
    </location>
</feature>
<protein>
    <submittedName>
        <fullName evidence="12">Protocadherin-11 X-linked</fullName>
    </submittedName>
</protein>
<dbReference type="Gene3D" id="2.60.40.60">
    <property type="entry name" value="Cadherins"/>
    <property type="match status" value="6"/>
</dbReference>